<name>A0ABU5PLE3_9BACL</name>
<dbReference type="Proteomes" id="UP001292216">
    <property type="component" value="Unassembled WGS sequence"/>
</dbReference>
<reference evidence="1 2" key="1">
    <citation type="submission" date="2023-12" db="EMBL/GenBank/DDBJ databases">
        <title>Whole genome sequencing of Paenibacillus phoenicis isolated from the Phoenix Mars Lander spacecraft assembly facility.</title>
        <authorList>
            <person name="Garcia A."/>
            <person name="Venkateswaran K."/>
        </authorList>
    </citation>
    <scope>NUCLEOTIDE SEQUENCE [LARGE SCALE GENOMIC DNA]</scope>
    <source>
        <strain evidence="1 2">3PO2SA</strain>
    </source>
</reference>
<dbReference type="InterPro" id="IPR035628">
    <property type="entry name" value="TcpC_C"/>
</dbReference>
<accession>A0ABU5PLE3</accession>
<proteinExistence type="predicted"/>
<dbReference type="Pfam" id="PF12642">
    <property type="entry name" value="TpcC"/>
    <property type="match status" value="1"/>
</dbReference>
<protein>
    <submittedName>
        <fullName evidence="1">Conjugal transfer protein</fullName>
    </submittedName>
</protein>
<sequence>MDLEFRWLPKLLLWSMLMFSCLGAVSTLFRTETDPVPALLTRTAEQQMAIQTALGFAREWMFWDGGELPEERVQRLQPYVNPDALARVAALQAESNTRSQQVMASEFLTIAASGGSSYRVRVRVIAANPERVMWEVEVPVWVQATKGAAVTDPPIIRSLQEPPVVPKIPQAAAASAAVKERMRPAMESFLKAICESKDAGSLLNYVTADAKMVPLNGRLRFVALDRLEATGEGPYDVKVSFTVEDASTGFRLAQVWRMKVTEENQKFFVAAMQ</sequence>
<gene>
    <name evidence="1" type="ORF">U9M73_11670</name>
</gene>
<comment type="caution">
    <text evidence="1">The sequence shown here is derived from an EMBL/GenBank/DDBJ whole genome shotgun (WGS) entry which is preliminary data.</text>
</comment>
<keyword evidence="2" id="KW-1185">Reference proteome</keyword>
<dbReference type="Gene3D" id="3.10.450.540">
    <property type="match status" value="1"/>
</dbReference>
<dbReference type="RefSeq" id="WP_323077403.1">
    <property type="nucleotide sequence ID" value="NZ_CBCSKM010000018.1"/>
</dbReference>
<dbReference type="EMBL" id="JAYERP010000001">
    <property type="protein sequence ID" value="MEA3570657.1"/>
    <property type="molecule type" value="Genomic_DNA"/>
</dbReference>
<evidence type="ECO:0000313" key="2">
    <source>
        <dbReference type="Proteomes" id="UP001292216"/>
    </source>
</evidence>
<organism evidence="1 2">
    <name type="scientific">Paenibacillus phoenicis</name>
    <dbReference type="NCBI Taxonomy" id="554117"/>
    <lineage>
        <taxon>Bacteria</taxon>
        <taxon>Bacillati</taxon>
        <taxon>Bacillota</taxon>
        <taxon>Bacilli</taxon>
        <taxon>Bacillales</taxon>
        <taxon>Paenibacillaceae</taxon>
        <taxon>Paenibacillus</taxon>
    </lineage>
</organism>
<evidence type="ECO:0000313" key="1">
    <source>
        <dbReference type="EMBL" id="MEA3570657.1"/>
    </source>
</evidence>
<dbReference type="InterPro" id="IPR024735">
    <property type="entry name" value="TcpC"/>
</dbReference>
<dbReference type="CDD" id="cd16428">
    <property type="entry name" value="TcpC_C"/>
    <property type="match status" value="1"/>
</dbReference>
<dbReference type="PROSITE" id="PS51257">
    <property type="entry name" value="PROKAR_LIPOPROTEIN"/>
    <property type="match status" value="1"/>
</dbReference>